<evidence type="ECO:0000313" key="2">
    <source>
        <dbReference type="EMBL" id="BBE50022.1"/>
    </source>
</evidence>
<evidence type="ECO:0000256" key="1">
    <source>
        <dbReference type="SAM" id="MobiDB-lite"/>
    </source>
</evidence>
<dbReference type="STRING" id="1188319.OYT1_00303"/>
<dbReference type="KEGG" id="fam:OYT1_ch0449"/>
<organism evidence="2 3">
    <name type="scientific">Ferriphaselus amnicola</name>
    <dbReference type="NCBI Taxonomy" id="1188319"/>
    <lineage>
        <taxon>Bacteria</taxon>
        <taxon>Pseudomonadati</taxon>
        <taxon>Pseudomonadota</taxon>
        <taxon>Betaproteobacteria</taxon>
        <taxon>Nitrosomonadales</taxon>
        <taxon>Gallionellaceae</taxon>
        <taxon>Ferriphaselus</taxon>
    </lineage>
</organism>
<accession>A0A2Z6G963</accession>
<dbReference type="EMBL" id="AP018738">
    <property type="protein sequence ID" value="BBE50022.1"/>
    <property type="molecule type" value="Genomic_DNA"/>
</dbReference>
<name>A0A2Z6G963_9PROT</name>
<dbReference type="Proteomes" id="UP000033070">
    <property type="component" value="Chromosome"/>
</dbReference>
<proteinExistence type="predicted"/>
<dbReference type="PROSITE" id="PS00409">
    <property type="entry name" value="PROKAR_NTER_METHYL"/>
    <property type="match status" value="1"/>
</dbReference>
<gene>
    <name evidence="2" type="ORF">OYT1_ch0449</name>
</gene>
<evidence type="ECO:0000313" key="3">
    <source>
        <dbReference type="Proteomes" id="UP000033070"/>
    </source>
</evidence>
<dbReference type="NCBIfam" id="TIGR02532">
    <property type="entry name" value="IV_pilin_GFxxxE"/>
    <property type="match status" value="1"/>
</dbReference>
<protein>
    <recommendedName>
        <fullName evidence="4">Type II secretion system protein G</fullName>
    </recommendedName>
</protein>
<dbReference type="OrthoDB" id="6038212at2"/>
<dbReference type="AlphaFoldDB" id="A0A2Z6G963"/>
<dbReference type="SUPFAM" id="SSF54523">
    <property type="entry name" value="Pili subunits"/>
    <property type="match status" value="1"/>
</dbReference>
<dbReference type="Pfam" id="PF07963">
    <property type="entry name" value="N_methyl"/>
    <property type="match status" value="1"/>
</dbReference>
<dbReference type="InterPro" id="IPR012902">
    <property type="entry name" value="N_methyl_site"/>
</dbReference>
<reference evidence="2 3" key="1">
    <citation type="submission" date="2018-06" db="EMBL/GenBank/DDBJ databases">
        <title>OYT1 Genome Sequencing.</title>
        <authorList>
            <person name="Kato S."/>
            <person name="Itoh T."/>
            <person name="Ohkuma M."/>
        </authorList>
    </citation>
    <scope>NUCLEOTIDE SEQUENCE [LARGE SCALE GENOMIC DNA]</scope>
    <source>
        <strain evidence="2 3">OYT1</strain>
    </source>
</reference>
<keyword evidence="3" id="KW-1185">Reference proteome</keyword>
<feature type="region of interest" description="Disordered" evidence="1">
    <location>
        <begin position="162"/>
        <end position="183"/>
    </location>
</feature>
<dbReference type="InterPro" id="IPR045584">
    <property type="entry name" value="Pilin-like"/>
</dbReference>
<sequence>MPMRPIRGFSLVELSIVLLIVALLGASLLLPLAAQREQQHLNESRLALEDIRHALLGHAVIYGFLPCPSTVSDPANSSYGVAPTSCNSAPSTEGRLPWKTLGVTETDGWGNYWRYRVDRNFAGAAITLSTNFSADALSILDSAGNIQTTTTERPLAIIYSAGQNSQPDGHNSNFEPSSGIYQNDDVSPDFDDQLIWLSRPQLYERLVAAGRLP</sequence>
<evidence type="ECO:0008006" key="4">
    <source>
        <dbReference type="Google" id="ProtNLM"/>
    </source>
</evidence>